<keyword evidence="19 31" id="KW-1039">Host endosome</keyword>
<comment type="function">
    <text evidence="29">The surface protein gp120 (SU) attaches the virus to the host lymphoid cell by binding to the primary receptor CD4. This interaction induces a structural rearrangement creating a high affinity binding site for a chemokine coreceptor like CCR5. This peculiar 2 stage receptor-interaction strategy allows gp120 to maintain the highly conserved coreceptor-binding site in a cryptic conformation, protected from neutralizing antibodies. These changes are transmitted to the transmembrane protein gp41 and are thought to activate its fusogenic potential by unmasking its fusion peptide.</text>
</comment>
<dbReference type="Proteomes" id="UP000257744">
    <property type="component" value="Segment"/>
</dbReference>
<evidence type="ECO:0000256" key="31">
    <source>
        <dbReference type="RuleBase" id="RU363095"/>
    </source>
</evidence>
<evidence type="ECO:0000256" key="21">
    <source>
        <dbReference type="ARBA" id="ARBA00023136"/>
    </source>
</evidence>
<dbReference type="GO" id="GO:0046718">
    <property type="term" value="P:symbiont entry into host cell"/>
    <property type="evidence" value="ECO:0007669"/>
    <property type="project" value="UniProtKB-KW"/>
</dbReference>
<sequence length="876" mass="99653">MNTFIFIAVVIGIGLGLGKQYITVYYGVPQWEEAKDFMLCATENRSLWVTTHCLPHIEEITEQYMEGIKENFTKKVEENEVVQQAWTGVTSMIDTLLKPCVKINPYCVKMSCTLGDEKSNYTEDIELTTVKTTTPVTPPQNTTPSMDVENNSTSLNLTDTNHVCRFNVTGLCRDCKQEIVESFRGDDVRCTQHGNGTQTCYINHCNESVIHQDCQKAWHDEQYIRMCAPPGYVLLRCNEKLNSSKLCENVSAVTCTDLMTATISSFFGFNGTKYDKGELIEVIGNINHKPKDGTGAFVYKVPAKYNVAIECHRKGNRSLVSVSSASGLIYYAGLEPYKNIRKALCKFTGQWGHMLYGLGKELQAYNSSWVNYTEECNKKGNSSAFATCIKQFQIRNFTKQGADRATENLMMICGGEMFFCNITKIADWWNNKTEKRWYPWAPCTIRSIVDDWASIGKKIYLPPVSGFNNHIRCTQRVSEVLFNWENGQVEFQAPSHMQNSFVAVGQKYKLVKLKLIGVAPTDGKRVTPPDHHREKRGAIVLGLLGFLGLAGSAMGTVSTVLTIQSQHLLAGIVQQQKNLLELVEKQQELLRLTIWGVKNLQARLSAVEGYLEDQVKLKQWGCELTQVCHTAVPWEEAWNMTPAWNNETWQQWHLRTDTLMSNISDMLVQAHAQEQSNMFELQKLTDWTQWGSWLSWFNIWNWLKWVLLVIGLVVGIRVLGCLFTSLRIARQGYSKLVSQQSHILNLEEGLPDNEETEEEDFIAIEESDWQFKKESLILFWNSLATLLYSICLSLLQLSYSLLSYLWIGIQNGWSLLKRLCGAAYAALQEKIAARRQKRKEKEIYTPGSRETSRSSSIRGITARLCTNLNPCRRGQQ</sequence>
<evidence type="ECO:0000256" key="15">
    <source>
        <dbReference type="ARBA" id="ARBA00022844"/>
    </source>
</evidence>
<evidence type="ECO:0000256" key="10">
    <source>
        <dbReference type="ARBA" id="ARBA00022595"/>
    </source>
</evidence>
<comment type="subcellular location">
    <subcellularLocation>
        <location evidence="3">Host cell membrane</location>
        <topology evidence="3">Peripheral membrane protein</topology>
    </subcellularLocation>
    <subcellularLocation>
        <location evidence="1">Host cell membrane</location>
        <topology evidence="1">Single-pass type I membrane protein</topology>
    </subcellularLocation>
    <subcellularLocation>
        <location evidence="2">Host endosome membrane</location>
        <topology evidence="2">Peripheral membrane protein</topology>
    </subcellularLocation>
    <subcellularLocation>
        <location evidence="5">Host endosome membrane</location>
        <topology evidence="5">Single-pass type I membrane protein</topology>
    </subcellularLocation>
    <subcellularLocation>
        <location evidence="6">Virion membrane</location>
        <topology evidence="6">Peripheral membrane protein</topology>
    </subcellularLocation>
    <subcellularLocation>
        <location evidence="4">Virion membrane</location>
        <topology evidence="4">Single-pass type I membrane protein</topology>
    </subcellularLocation>
</comment>
<evidence type="ECO:0000256" key="5">
    <source>
        <dbReference type="ARBA" id="ARBA00004578"/>
    </source>
</evidence>
<evidence type="ECO:0000256" key="16">
    <source>
        <dbReference type="ARBA" id="ARBA00022870"/>
    </source>
</evidence>
<dbReference type="GO" id="GO:0055036">
    <property type="term" value="C:virion membrane"/>
    <property type="evidence" value="ECO:0007669"/>
    <property type="project" value="UniProtKB-SubCell"/>
</dbReference>
<comment type="function">
    <text evidence="25">The transmembrane protein gp41 (TM) acts as a class I viral fusion protein. Under the current model, the protein has at least 3 conformational states: pre-fusion native state, pre-hairpin intermediate state, and post-fusion hairpin state. During fusion of viral and target intracellular membranes, the coiled coil regions (heptad repeats) assume a trimer-of-hairpins structure, positioning the fusion peptide in close proximity to the C-terminal region of the ectodomain. The formation of this structure appears to drive apposition and subsequent fusion of viral and target cell membranes. Complete fusion occurs in host cell endosomes. The virus undergoes clathrin-dependent internalization long before endosomal fusion, thus minimizing the surface exposure of conserved viral epitopes during fusion and reducing the efficacy of inhibitors targeting these epitopes. Membranes fusion leads to delivery of the nucleocapsid into the cytoplasm.</text>
</comment>
<evidence type="ECO:0000256" key="7">
    <source>
        <dbReference type="ARBA" id="ARBA00022506"/>
    </source>
</evidence>
<dbReference type="InterPro" id="IPR000328">
    <property type="entry name" value="GP41-like"/>
</dbReference>
<protein>
    <recommendedName>
        <fullName evidence="31">Envelope glycoprotein gp160</fullName>
    </recommendedName>
    <component>
        <recommendedName>
            <fullName evidence="31">Surface protein gp120</fullName>
            <shortName evidence="31">SU</shortName>
        </recommendedName>
        <alternativeName>
            <fullName evidence="31">Glycoprotein 120</fullName>
            <shortName evidence="31">gp120</shortName>
        </alternativeName>
    </component>
    <component>
        <recommendedName>
            <fullName evidence="31">Transmembrane protein gp41</fullName>
            <shortName evidence="31">TM</shortName>
        </recommendedName>
    </component>
</protein>
<evidence type="ECO:0000256" key="6">
    <source>
        <dbReference type="ARBA" id="ARBA00004650"/>
    </source>
</evidence>
<feature type="domain" description="Human immunodeficiency virus 1 envelope glycoprotein Gp120" evidence="32">
    <location>
        <begin position="20"/>
        <end position="535"/>
    </location>
</feature>
<evidence type="ECO:0000256" key="20">
    <source>
        <dbReference type="ARBA" id="ARBA00023054"/>
    </source>
</evidence>
<keyword evidence="8 31" id="KW-1032">Host cell membrane</keyword>
<proteinExistence type="predicted"/>
<feature type="transmembrane region" description="Helical" evidence="31">
    <location>
        <begin position="777"/>
        <end position="799"/>
    </location>
</feature>
<keyword evidence="16 31" id="KW-1043">Host membrane</keyword>
<dbReference type="Gene3D" id="1.10.287.210">
    <property type="match status" value="1"/>
</dbReference>
<evidence type="ECO:0000256" key="25">
    <source>
        <dbReference type="ARBA" id="ARBA00037086"/>
    </source>
</evidence>
<keyword evidence="9 31" id="KW-0945">Host-virus interaction</keyword>
<dbReference type="GO" id="GO:0019031">
    <property type="term" value="C:viral envelope"/>
    <property type="evidence" value="ECO:0007669"/>
    <property type="project" value="UniProtKB-KW"/>
</dbReference>
<evidence type="ECO:0000256" key="4">
    <source>
        <dbReference type="ARBA" id="ARBA00004563"/>
    </source>
</evidence>
<dbReference type="GO" id="GO:0019062">
    <property type="term" value="P:virion attachment to host cell"/>
    <property type="evidence" value="ECO:0007669"/>
    <property type="project" value="UniProtKB-UniRule"/>
</dbReference>
<dbReference type="InterPro" id="IPR036377">
    <property type="entry name" value="Gp120_core_sf"/>
</dbReference>
<keyword evidence="18 31" id="KW-1133">Transmembrane helix</keyword>
<dbReference type="InterPro" id="IPR000777">
    <property type="entry name" value="HIV1_Gp120"/>
</dbReference>
<evidence type="ECO:0000256" key="26">
    <source>
        <dbReference type="ARBA" id="ARBA00037137"/>
    </source>
</evidence>
<keyword evidence="23" id="KW-0325">Glycoprotein</keyword>
<dbReference type="CDD" id="cd09909">
    <property type="entry name" value="HIV-1-like_HR1-HR2"/>
    <property type="match status" value="1"/>
</dbReference>
<evidence type="ECO:0000256" key="30">
    <source>
        <dbReference type="ARBA" id="ARBA00046637"/>
    </source>
</evidence>
<keyword evidence="17 31" id="KW-0261">Viral envelope protein</keyword>
<organism evidence="34 35">
    <name type="scientific">SIV-wrc Pbt-05GM-X02</name>
    <dbReference type="NCBI Taxonomy" id="498715"/>
    <lineage>
        <taxon>Viruses</taxon>
        <taxon>Riboviria</taxon>
        <taxon>Pararnavirae</taxon>
        <taxon>Artverviricota</taxon>
        <taxon>Revtraviricetes</taxon>
        <taxon>Ortervirales</taxon>
        <taxon>Retroviridae</taxon>
        <taxon>Orthoretrovirinae</taxon>
        <taxon>Lentivirus</taxon>
        <taxon>Lentivirus simimdef</taxon>
        <taxon>Simian immunodeficiency virus</taxon>
    </lineage>
</organism>
<feature type="domain" description="Retroviral envelope protein GP41-like" evidence="33">
    <location>
        <begin position="554"/>
        <end position="721"/>
    </location>
</feature>
<keyword evidence="22" id="KW-1015">Disulfide bond</keyword>
<evidence type="ECO:0000256" key="22">
    <source>
        <dbReference type="ARBA" id="ARBA00023157"/>
    </source>
</evidence>
<evidence type="ECO:0000259" key="32">
    <source>
        <dbReference type="Pfam" id="PF00516"/>
    </source>
</evidence>
<keyword evidence="11 31" id="KW-0165">Cleavage on pair of basic residues</keyword>
<keyword evidence="12 31" id="KW-0812">Transmembrane</keyword>
<comment type="function">
    <text evidence="26">The envelope glycoprotein gp160 precursor down-modulates cell surface CD4 antigen by interacting with it in the endoplasmic reticulum and blocking its transport to the cell surface.</text>
</comment>
<evidence type="ECO:0000256" key="14">
    <source>
        <dbReference type="ARBA" id="ARBA00022804"/>
    </source>
</evidence>
<name>B3CKG3_SIV</name>
<evidence type="ECO:0000256" key="19">
    <source>
        <dbReference type="ARBA" id="ARBA00023046"/>
    </source>
</evidence>
<evidence type="ECO:0000256" key="17">
    <source>
        <dbReference type="ARBA" id="ARBA00022879"/>
    </source>
</evidence>
<dbReference type="Pfam" id="PF00517">
    <property type="entry name" value="GP41"/>
    <property type="match status" value="1"/>
</dbReference>
<evidence type="ECO:0000256" key="28">
    <source>
        <dbReference type="ARBA" id="ARBA00037366"/>
    </source>
</evidence>
<dbReference type="GO" id="GO:0020002">
    <property type="term" value="C:host cell plasma membrane"/>
    <property type="evidence" value="ECO:0007669"/>
    <property type="project" value="UniProtKB-SubCell"/>
</dbReference>
<gene>
    <name evidence="34" type="primary">env</name>
</gene>
<dbReference type="SUPFAM" id="SSF58069">
    <property type="entry name" value="Virus ectodomain"/>
    <property type="match status" value="1"/>
</dbReference>
<evidence type="ECO:0000256" key="18">
    <source>
        <dbReference type="ARBA" id="ARBA00022989"/>
    </source>
</evidence>
<dbReference type="GO" id="GO:0044175">
    <property type="term" value="C:host cell endosome membrane"/>
    <property type="evidence" value="ECO:0007669"/>
    <property type="project" value="UniProtKB-SubCell"/>
</dbReference>
<dbReference type="GO" id="GO:0005198">
    <property type="term" value="F:structural molecule activity"/>
    <property type="evidence" value="ECO:0007669"/>
    <property type="project" value="InterPro"/>
</dbReference>
<evidence type="ECO:0000256" key="23">
    <source>
        <dbReference type="ARBA" id="ARBA00023180"/>
    </source>
</evidence>
<evidence type="ECO:0000256" key="11">
    <source>
        <dbReference type="ARBA" id="ARBA00022685"/>
    </source>
</evidence>
<comment type="domain">
    <text evidence="31">The 17 amino acids long immunosuppressive region is present in many retroviral envelope proteins. Synthetic peptides derived from this relatively conserved sequence inhibit immune function in vitro and in vivo.</text>
</comment>
<evidence type="ECO:0000256" key="12">
    <source>
        <dbReference type="ARBA" id="ARBA00022692"/>
    </source>
</evidence>
<evidence type="ECO:0000256" key="9">
    <source>
        <dbReference type="ARBA" id="ARBA00022581"/>
    </source>
</evidence>
<keyword evidence="13 31" id="KW-0053">Apoptosis</keyword>
<evidence type="ECO:0000256" key="2">
    <source>
        <dbReference type="ARBA" id="ARBA00004433"/>
    </source>
</evidence>
<keyword evidence="21 31" id="KW-0472">Membrane</keyword>
<comment type="caution">
    <text evidence="31">Lacks conserved residue(s) required for the propagation of feature annotation.</text>
</comment>
<feature type="transmembrane region" description="Helical" evidence="31">
    <location>
        <begin position="702"/>
        <end position="726"/>
    </location>
</feature>
<keyword evidence="24 31" id="KW-1160">Virus entry into host cell</keyword>
<comment type="subunit">
    <text evidence="30">The mature envelope protein (Env) consists of a homotrimer of non-covalently associated gp120-gp41 heterodimers. The resulting complex protrudes from the virus surface as a spike. Interacts with host CD4 and CCR5. Gp120 also interacts with the C-type lectins CD209/DC-SIGN and CLEC4M/DC-SIGNR (collectively referred to as DC-SIGN(R)).</text>
</comment>
<evidence type="ECO:0000313" key="35">
    <source>
        <dbReference type="Proteomes" id="UP000257744"/>
    </source>
</evidence>
<evidence type="ECO:0000256" key="29">
    <source>
        <dbReference type="ARBA" id="ARBA00037419"/>
    </source>
</evidence>
<evidence type="ECO:0000256" key="13">
    <source>
        <dbReference type="ARBA" id="ARBA00022703"/>
    </source>
</evidence>
<evidence type="ECO:0000256" key="1">
    <source>
        <dbReference type="ARBA" id="ARBA00004402"/>
    </source>
</evidence>
<accession>B3CKG3</accession>
<dbReference type="Pfam" id="PF00516">
    <property type="entry name" value="GP120"/>
    <property type="match status" value="1"/>
</dbReference>
<keyword evidence="7 31" id="KW-1168">Fusion of virus membrane with host membrane</keyword>
<keyword evidence="14 31" id="KW-1161">Viral attachment to host cell</keyword>
<reference evidence="34 35" key="1">
    <citation type="journal article" date="2008" name="Virology">
        <title>Full molecular characterization of a simian immunodeficiency virus, SIVwrcpbt from Temminck's red colobus (Piliocolobus badius temminckii) from Abuko Nature Reserve, The Gambia.</title>
        <authorList>
            <person name="Locatelli S."/>
            <person name="Lafay B."/>
            <person name="Liegeois F."/>
            <person name="Ting N."/>
            <person name="Delaporte E."/>
            <person name="Peeters M."/>
        </authorList>
    </citation>
    <scope>NUCLEOTIDE SEQUENCE [LARGE SCALE GENOMIC DNA]</scope>
    <source>
        <strain evidence="35">wrcPbt-05GM-X02</strain>
    </source>
</reference>
<keyword evidence="20" id="KW-0175">Coiled coil</keyword>
<evidence type="ECO:0000256" key="24">
    <source>
        <dbReference type="ARBA" id="ARBA00023296"/>
    </source>
</evidence>
<evidence type="ECO:0000313" key="34">
    <source>
        <dbReference type="EMBL" id="CAP72508.1"/>
    </source>
</evidence>
<dbReference type="SUPFAM" id="SSF56502">
    <property type="entry name" value="gp120 core"/>
    <property type="match status" value="1"/>
</dbReference>
<evidence type="ECO:0000259" key="33">
    <source>
        <dbReference type="Pfam" id="PF00517"/>
    </source>
</evidence>
<dbReference type="GO" id="GO:0039663">
    <property type="term" value="P:membrane fusion involved in viral entry into host cell"/>
    <property type="evidence" value="ECO:0007669"/>
    <property type="project" value="UniProtKB-KW"/>
</dbReference>
<keyword evidence="10 31" id="KW-1162">Viral penetration into host cytoplasm</keyword>
<comment type="function">
    <text evidence="27">Surface protein gp120 (SU) may target the virus to gut-associated lymphoid tissue (GALT) by binding host ITGA4/ITGB7 (alpha-4/beta-7 integrins), a complex that mediates T-cell migration to the GALT. Interaction between gp120 and ITGA4/ITGB7 would allow the virus to enter GALT early in the infection, infecting and killing most of GALT's resting CD4+ T-cells. This T-cell depletion is believed to be the major insult to the host immune system leading to AIDS.</text>
</comment>
<dbReference type="EMBL" id="AM937062">
    <property type="protein sequence ID" value="CAP72508.1"/>
    <property type="molecule type" value="Genomic_DNA"/>
</dbReference>
<comment type="function">
    <text evidence="28">The gp120-gp41 heterodimer allows rapid transcytosis of the virus through CD4 negative cells such as simple epithelial monolayers of the intestinal, rectal and endocervical epithelial barriers. Both gp120 and gp41 specifically recognize glycosphingolipids galactosyl-ceramide (GalCer) or 3' sulfo-galactosyl-ceramide (GalS) present in the lipid rafts structures of epithelial cells. Binding to these alternative receptors allows the rapid transcytosis of the virus through the epithelial cells. This transcytotic vesicle-mediated transport of virions from the apical side to the basolateral side of the epithelial cells does not involve infection of the cells themselves.</text>
</comment>
<evidence type="ECO:0000256" key="8">
    <source>
        <dbReference type="ARBA" id="ARBA00022511"/>
    </source>
</evidence>
<evidence type="ECO:0000256" key="3">
    <source>
        <dbReference type="ARBA" id="ARBA00004505"/>
    </source>
</evidence>
<evidence type="ECO:0000256" key="27">
    <source>
        <dbReference type="ARBA" id="ARBA00037206"/>
    </source>
</evidence>
<keyword evidence="15 31" id="KW-0946">Virion</keyword>
<dbReference type="Gene3D" id="2.170.40.20">
    <property type="entry name" value="Human immunodeficiency virus 1, Gp160, envelope glycoprotein"/>
    <property type="match status" value="2"/>
</dbReference>